<sequence length="111" mass="12549">MSVCQLTYEKPVMRISLNVIISQDFSQQMYEVGLQDEPNMWFWRSEVNRSTTTSVAISTFSSLLSHTSVCTSTQCDVSIESNMISDRCEHLLQLRLRPKLGVPINITAGMS</sequence>
<protein>
    <submittedName>
        <fullName evidence="1">Uncharacterized protein</fullName>
    </submittedName>
</protein>
<proteinExistence type="predicted"/>
<dbReference type="EMBL" id="JAHRIP010038141">
    <property type="protein sequence ID" value="MEQ2294974.1"/>
    <property type="molecule type" value="Genomic_DNA"/>
</dbReference>
<organism evidence="1 2">
    <name type="scientific">Ameca splendens</name>
    <dbReference type="NCBI Taxonomy" id="208324"/>
    <lineage>
        <taxon>Eukaryota</taxon>
        <taxon>Metazoa</taxon>
        <taxon>Chordata</taxon>
        <taxon>Craniata</taxon>
        <taxon>Vertebrata</taxon>
        <taxon>Euteleostomi</taxon>
        <taxon>Actinopterygii</taxon>
        <taxon>Neopterygii</taxon>
        <taxon>Teleostei</taxon>
        <taxon>Neoteleostei</taxon>
        <taxon>Acanthomorphata</taxon>
        <taxon>Ovalentaria</taxon>
        <taxon>Atherinomorphae</taxon>
        <taxon>Cyprinodontiformes</taxon>
        <taxon>Goodeidae</taxon>
        <taxon>Ameca</taxon>
    </lineage>
</organism>
<gene>
    <name evidence="1" type="ORF">AMECASPLE_009361</name>
</gene>
<comment type="caution">
    <text evidence="1">The sequence shown here is derived from an EMBL/GenBank/DDBJ whole genome shotgun (WGS) entry which is preliminary data.</text>
</comment>
<accession>A0ABV0YMA3</accession>
<name>A0ABV0YMA3_9TELE</name>
<evidence type="ECO:0000313" key="2">
    <source>
        <dbReference type="Proteomes" id="UP001469553"/>
    </source>
</evidence>
<reference evidence="1 2" key="1">
    <citation type="submission" date="2021-06" db="EMBL/GenBank/DDBJ databases">
        <authorList>
            <person name="Palmer J.M."/>
        </authorList>
    </citation>
    <scope>NUCLEOTIDE SEQUENCE [LARGE SCALE GENOMIC DNA]</scope>
    <source>
        <strain evidence="1 2">AS_MEX2019</strain>
        <tissue evidence="1">Muscle</tissue>
    </source>
</reference>
<dbReference type="Proteomes" id="UP001469553">
    <property type="component" value="Unassembled WGS sequence"/>
</dbReference>
<evidence type="ECO:0000313" key="1">
    <source>
        <dbReference type="EMBL" id="MEQ2294974.1"/>
    </source>
</evidence>
<keyword evidence="2" id="KW-1185">Reference proteome</keyword>